<sequence>MVDPAWHWSYPNPALQVSTASKSDSSAPSRASPAPPSSSTSTDTSVSTIAGLETLLREIRLSKGHFGLGFNRLVDAEDGVLALISAERDKLAAEEAEEEPIFEKLGKRKRGRDREKRG</sequence>
<evidence type="ECO:0000256" key="1">
    <source>
        <dbReference type="SAM" id="MobiDB-lite"/>
    </source>
</evidence>
<protein>
    <submittedName>
        <fullName evidence="2">Uncharacterized protein</fullName>
    </submittedName>
</protein>
<proteinExistence type="predicted"/>
<feature type="region of interest" description="Disordered" evidence="1">
    <location>
        <begin position="89"/>
        <end position="118"/>
    </location>
</feature>
<dbReference type="Proteomes" id="UP000054279">
    <property type="component" value="Unassembled WGS sequence"/>
</dbReference>
<gene>
    <name evidence="2" type="ORF">M422DRAFT_263016</name>
</gene>
<dbReference type="HOGENOM" id="CLU_2074610_0_0_1"/>
<reference evidence="2 3" key="1">
    <citation type="submission" date="2014-06" db="EMBL/GenBank/DDBJ databases">
        <title>Evolutionary Origins and Diversification of the Mycorrhizal Mutualists.</title>
        <authorList>
            <consortium name="DOE Joint Genome Institute"/>
            <consortium name="Mycorrhizal Genomics Consortium"/>
            <person name="Kohler A."/>
            <person name="Kuo A."/>
            <person name="Nagy L.G."/>
            <person name="Floudas D."/>
            <person name="Copeland A."/>
            <person name="Barry K.W."/>
            <person name="Cichocki N."/>
            <person name="Veneault-Fourrey C."/>
            <person name="LaButti K."/>
            <person name="Lindquist E.A."/>
            <person name="Lipzen A."/>
            <person name="Lundell T."/>
            <person name="Morin E."/>
            <person name="Murat C."/>
            <person name="Riley R."/>
            <person name="Ohm R."/>
            <person name="Sun H."/>
            <person name="Tunlid A."/>
            <person name="Henrissat B."/>
            <person name="Grigoriev I.V."/>
            <person name="Hibbett D.S."/>
            <person name="Martin F."/>
        </authorList>
    </citation>
    <scope>NUCLEOTIDE SEQUENCE [LARGE SCALE GENOMIC DNA]</scope>
    <source>
        <strain evidence="2 3">SS14</strain>
    </source>
</reference>
<evidence type="ECO:0000313" key="3">
    <source>
        <dbReference type="Proteomes" id="UP000054279"/>
    </source>
</evidence>
<dbReference type="EMBL" id="KN837195">
    <property type="protein sequence ID" value="KIJ34833.1"/>
    <property type="molecule type" value="Genomic_DNA"/>
</dbReference>
<name>A0A0C9TWP7_SPHS4</name>
<feature type="compositionally biased region" description="Low complexity" evidence="1">
    <location>
        <begin position="18"/>
        <end position="47"/>
    </location>
</feature>
<keyword evidence="3" id="KW-1185">Reference proteome</keyword>
<accession>A0A0C9TWP7</accession>
<evidence type="ECO:0000313" key="2">
    <source>
        <dbReference type="EMBL" id="KIJ34833.1"/>
    </source>
</evidence>
<organism evidence="2 3">
    <name type="scientific">Sphaerobolus stellatus (strain SS14)</name>
    <dbReference type="NCBI Taxonomy" id="990650"/>
    <lineage>
        <taxon>Eukaryota</taxon>
        <taxon>Fungi</taxon>
        <taxon>Dikarya</taxon>
        <taxon>Basidiomycota</taxon>
        <taxon>Agaricomycotina</taxon>
        <taxon>Agaricomycetes</taxon>
        <taxon>Phallomycetidae</taxon>
        <taxon>Geastrales</taxon>
        <taxon>Sphaerobolaceae</taxon>
        <taxon>Sphaerobolus</taxon>
    </lineage>
</organism>
<feature type="region of interest" description="Disordered" evidence="1">
    <location>
        <begin position="17"/>
        <end position="47"/>
    </location>
</feature>
<dbReference type="AlphaFoldDB" id="A0A0C9TWP7"/>